<name>A0A9Q0X6P0_9ROSI</name>
<organism evidence="1 2">
    <name type="scientific">Salix koriyanagi</name>
    <dbReference type="NCBI Taxonomy" id="2511006"/>
    <lineage>
        <taxon>Eukaryota</taxon>
        <taxon>Viridiplantae</taxon>
        <taxon>Streptophyta</taxon>
        <taxon>Embryophyta</taxon>
        <taxon>Tracheophyta</taxon>
        <taxon>Spermatophyta</taxon>
        <taxon>Magnoliopsida</taxon>
        <taxon>eudicotyledons</taxon>
        <taxon>Gunneridae</taxon>
        <taxon>Pentapetalae</taxon>
        <taxon>rosids</taxon>
        <taxon>fabids</taxon>
        <taxon>Malpighiales</taxon>
        <taxon>Salicaceae</taxon>
        <taxon>Saliceae</taxon>
        <taxon>Salix</taxon>
    </lineage>
</organism>
<gene>
    <name evidence="1" type="ORF">OIU74_002203</name>
</gene>
<keyword evidence="2" id="KW-1185">Reference proteome</keyword>
<reference evidence="1" key="2">
    <citation type="journal article" date="2023" name="Int. J. Mol. Sci.">
        <title>De Novo Assembly and Annotation of 11 Diverse Shrub Willow (Salix) Genomes Reveals Novel Gene Organization in Sex-Linked Regions.</title>
        <authorList>
            <person name="Hyden B."/>
            <person name="Feng K."/>
            <person name="Yates T.B."/>
            <person name="Jawdy S."/>
            <person name="Cereghino C."/>
            <person name="Smart L.B."/>
            <person name="Muchero W."/>
        </authorList>
    </citation>
    <scope>NUCLEOTIDE SEQUENCE</scope>
    <source>
        <tissue evidence="1">Shoot tip</tissue>
    </source>
</reference>
<proteinExistence type="predicted"/>
<accession>A0A9Q0X6P0</accession>
<reference evidence="1" key="1">
    <citation type="submission" date="2022-11" db="EMBL/GenBank/DDBJ databases">
        <authorList>
            <person name="Hyden B.L."/>
            <person name="Feng K."/>
            <person name="Yates T."/>
            <person name="Jawdy S."/>
            <person name="Smart L.B."/>
            <person name="Muchero W."/>
        </authorList>
    </citation>
    <scope>NUCLEOTIDE SEQUENCE</scope>
    <source>
        <tissue evidence="1">Shoot tip</tissue>
    </source>
</reference>
<dbReference type="Proteomes" id="UP001151752">
    <property type="component" value="Chromosome 16"/>
</dbReference>
<evidence type="ECO:0000313" key="1">
    <source>
        <dbReference type="EMBL" id="KAJ6778360.1"/>
    </source>
</evidence>
<dbReference type="AlphaFoldDB" id="A0A9Q0X6P0"/>
<sequence length="94" mass="11051">MILYVHSHLKQTISPLIFINTYIKFPRQQPRYFLHLSCFPTLGDQNTSLLWLVMEGMKAVSLWTPRNPSPFLVLSRPFLHPIGYAIWTLLLRIL</sequence>
<comment type="caution">
    <text evidence="1">The sequence shown here is derived from an EMBL/GenBank/DDBJ whole genome shotgun (WGS) entry which is preliminary data.</text>
</comment>
<protein>
    <submittedName>
        <fullName evidence="1">Uncharacterized protein</fullName>
    </submittedName>
</protein>
<dbReference type="EMBL" id="JAPFFM010000001">
    <property type="protein sequence ID" value="KAJ6778360.1"/>
    <property type="molecule type" value="Genomic_DNA"/>
</dbReference>
<evidence type="ECO:0000313" key="2">
    <source>
        <dbReference type="Proteomes" id="UP001151752"/>
    </source>
</evidence>